<keyword evidence="2" id="KW-1185">Reference proteome</keyword>
<protein>
    <submittedName>
        <fullName evidence="1">Uncharacterized protein</fullName>
    </submittedName>
</protein>
<sequence>MSQLNTQEVAQNAEILDGESLIEESLDLIDKREIIARQDNIIDIDQSCDESASFVIDKKRGIRRGGTETKFTESSREFFIPITRCLTKPINGFMQPTHSCVSRLAKTLQKFHIDLLINITVQEGIVDVQLMNMPPTTDSDRDEAMNSDQIGNGGEGILEIKTFDLSISLCHKTIFVTLYRPIGIKLDLEDPL</sequence>
<dbReference type="AlphaFoldDB" id="A0AAV2FH75"/>
<gene>
    <name evidence="1" type="ORF">LTRI10_LOCUS37677</name>
</gene>
<reference evidence="1 2" key="1">
    <citation type="submission" date="2024-04" db="EMBL/GenBank/DDBJ databases">
        <authorList>
            <person name="Fracassetti M."/>
        </authorList>
    </citation>
    <scope>NUCLEOTIDE SEQUENCE [LARGE SCALE GENOMIC DNA]</scope>
</reference>
<evidence type="ECO:0000313" key="1">
    <source>
        <dbReference type="EMBL" id="CAL1397372.1"/>
    </source>
</evidence>
<name>A0AAV2FH75_9ROSI</name>
<dbReference type="EMBL" id="OZ034819">
    <property type="protein sequence ID" value="CAL1397372.1"/>
    <property type="molecule type" value="Genomic_DNA"/>
</dbReference>
<evidence type="ECO:0000313" key="2">
    <source>
        <dbReference type="Proteomes" id="UP001497516"/>
    </source>
</evidence>
<organism evidence="1 2">
    <name type="scientific">Linum trigynum</name>
    <dbReference type="NCBI Taxonomy" id="586398"/>
    <lineage>
        <taxon>Eukaryota</taxon>
        <taxon>Viridiplantae</taxon>
        <taxon>Streptophyta</taxon>
        <taxon>Embryophyta</taxon>
        <taxon>Tracheophyta</taxon>
        <taxon>Spermatophyta</taxon>
        <taxon>Magnoliopsida</taxon>
        <taxon>eudicotyledons</taxon>
        <taxon>Gunneridae</taxon>
        <taxon>Pentapetalae</taxon>
        <taxon>rosids</taxon>
        <taxon>fabids</taxon>
        <taxon>Malpighiales</taxon>
        <taxon>Linaceae</taxon>
        <taxon>Linum</taxon>
    </lineage>
</organism>
<proteinExistence type="predicted"/>
<dbReference type="Proteomes" id="UP001497516">
    <property type="component" value="Chromosome 6"/>
</dbReference>
<accession>A0AAV2FH75</accession>